<evidence type="ECO:0000256" key="1">
    <source>
        <dbReference type="ARBA" id="ARBA00004123"/>
    </source>
</evidence>
<proteinExistence type="predicted"/>
<evidence type="ECO:0000313" key="8">
    <source>
        <dbReference type="Proteomes" id="UP000824998"/>
    </source>
</evidence>
<feature type="domain" description="Nucleoporin Nup120 helical" evidence="5">
    <location>
        <begin position="620"/>
        <end position="751"/>
    </location>
</feature>
<dbReference type="InterPro" id="IPR036322">
    <property type="entry name" value="WD40_repeat_dom_sf"/>
</dbReference>
<feature type="domain" description="Nucleoporin Nup120/160 beta-propeller" evidence="4">
    <location>
        <begin position="81"/>
        <end position="578"/>
    </location>
</feature>
<comment type="subcellular location">
    <subcellularLocation>
        <location evidence="1">Nucleus</location>
    </subcellularLocation>
</comment>
<keyword evidence="2" id="KW-0813">Transport</keyword>
<dbReference type="InterPro" id="IPR059141">
    <property type="entry name" value="Beta-prop_Nup120_160"/>
</dbReference>
<evidence type="ECO:0000256" key="3">
    <source>
        <dbReference type="ARBA" id="ARBA00023242"/>
    </source>
</evidence>
<dbReference type="Pfam" id="PF21486">
    <property type="entry name" value="NUP120_helical"/>
    <property type="match status" value="1"/>
</dbReference>
<gene>
    <name evidence="7" type="ORF">BJ875DRAFT_467797</name>
</gene>
<protein>
    <submittedName>
        <fullName evidence="7">Nucleoporin Nup120/160-domain-containing protein</fullName>
    </submittedName>
</protein>
<comment type="caution">
    <text evidence="7">The sequence shown here is derived from an EMBL/GenBank/DDBJ whole genome shotgun (WGS) entry which is preliminary data.</text>
</comment>
<dbReference type="PANTHER" id="PTHR21286:SF0">
    <property type="entry name" value="NUCLEAR PORE COMPLEX PROTEIN NUP160"/>
    <property type="match status" value="1"/>
</dbReference>
<evidence type="ECO:0000256" key="2">
    <source>
        <dbReference type="ARBA" id="ARBA00022448"/>
    </source>
</evidence>
<name>A0A9P7YEA2_9HELO</name>
<reference evidence="7" key="1">
    <citation type="journal article" date="2021" name="IMA Fungus">
        <title>Genomic characterization of three marine fungi, including Emericellopsis atlantica sp. nov. with signatures of a generalist lifestyle and marine biomass degradation.</title>
        <authorList>
            <person name="Hagestad O.C."/>
            <person name="Hou L."/>
            <person name="Andersen J.H."/>
            <person name="Hansen E.H."/>
            <person name="Altermark B."/>
            <person name="Li C."/>
            <person name="Kuhnert E."/>
            <person name="Cox R.J."/>
            <person name="Crous P.W."/>
            <person name="Spatafora J.W."/>
            <person name="Lail K."/>
            <person name="Amirebrahimi M."/>
            <person name="Lipzen A."/>
            <person name="Pangilinan J."/>
            <person name="Andreopoulos W."/>
            <person name="Hayes R.D."/>
            <person name="Ng V."/>
            <person name="Grigoriev I.V."/>
            <person name="Jackson S.A."/>
            <person name="Sutton T.D.S."/>
            <person name="Dobson A.D.W."/>
            <person name="Rama T."/>
        </authorList>
    </citation>
    <scope>NUCLEOTIDE SEQUENCE</scope>
    <source>
        <strain evidence="7">TRa018bII</strain>
    </source>
</reference>
<dbReference type="PANTHER" id="PTHR21286">
    <property type="entry name" value="NUCLEAR PORE COMPLEX PROTEIN NUP160"/>
    <property type="match status" value="1"/>
</dbReference>
<dbReference type="GO" id="GO:0005643">
    <property type="term" value="C:nuclear pore"/>
    <property type="evidence" value="ECO:0007669"/>
    <property type="project" value="TreeGrafter"/>
</dbReference>
<dbReference type="Proteomes" id="UP000824998">
    <property type="component" value="Unassembled WGS sequence"/>
</dbReference>
<evidence type="ECO:0000313" key="7">
    <source>
        <dbReference type="EMBL" id="KAG9232089.1"/>
    </source>
</evidence>
<keyword evidence="3" id="KW-0539">Nucleus</keyword>
<dbReference type="InterPro" id="IPR048884">
    <property type="entry name" value="Nup120_helical"/>
</dbReference>
<sequence length="1180" mass="132615">MERRTPLCAYKEVRLNLEPSSQGSTVAIKIPAHGTIWPGRTAQKRFQIIEFPVAENEEAFRHRYLATSASVYHRVHHSSPRSFLWRVLENGKALSIQAVDVSKPVKNALDAPLTLRFYFPSKIVPSCIAFSDSERHHALSVFVLTESNHLYTLNLRPEFFRKASSAEEDNLNWCKSYLPSAFSFKYPHRLVALHAGELLISLIDGGLLRLTLQEGGGSDWKEVFYNEGGWSHSLRSLIPFHGSKTVTYEKQNLDVSTVTSIASSIVEVGTMPYAFTVSLDHQLRIWNLATGKLAYMGDIVNQYLDPKDAGKDTISPSLSQLIKVFCHEGTALCITYSPLRSGEFKFWDVTPTEDGIRIDDKFPRCKLVPRAPTADLWTMADFSVILDSLNPNVFSIWTLWKNNTTYRVQALDLEGSSDDSVTKSWGNDWRAVATETIREMPTPTLFSGDSLDITDKWLEFLLAPGKFTTATIETGLAICESNSGISKSRPKRSESLPERMCSVIASSNTLGRTSEGKMDYEQLRVAIESQWLRFYRLLGELDKQRGEAQSLVIDPHGNMPWVVLADGVTAVRDCSPLEKLWHSPKELSNGAHLVMAPILAASELRESFSEQLSHTIKTQLLGELFEDSSSSGPASLRALYERCDFEHKIGDEDYTQLEDRLKEFGRGFKDITPGVYEAMLELMSPSDNLAGPSLHPLASFGNKMIVRGAQEIVELHRNICLDQIVLLILIEAEVNHTEEGIQFEITAVYNEFMSILKRLELISWLASNQISLPLEKRERSNSITEKAPKKQGPTAETVTVLQGVLRHLFGLSNNKMSSAVTDVILSICVPNSEYEAPPAVIQCFLLDHERPDLAMDFNRFADRDPFSIYIQGRACLASDDAQAAAMLFKKAAFGISFSDSKARGELRSAGYLDETERNLLNAGFPRYYSHIVALFEKEKLYSFVIDFAQLALQFLNPGTTDEGDGILRTEMHSRLFNAAIQSSRYDIAYSALVRLTNHTLQLTSLRTLITKMCENSYASELVELPLIGVHDEVDDILTRRCQDIVDVTVGVPYHKILYAWRIKRNDFRGAAAISLERLQKLQNAGEGDRTLEADELETPVTKQYMTLINALSCVDKKQAWILYEEPPQKGSKSSRNGIQPKRKVITLDDIRKDYQAELDRIAAIENDQFAFVDGDEMDVL</sequence>
<dbReference type="OrthoDB" id="67716at2759"/>
<dbReference type="Pfam" id="PF23300">
    <property type="entry name" value="HEAT_Nup120"/>
    <property type="match status" value="1"/>
</dbReference>
<keyword evidence="8" id="KW-1185">Reference proteome</keyword>
<dbReference type="InterPro" id="IPR021717">
    <property type="entry name" value="Nucleoporin_Nup160"/>
</dbReference>
<evidence type="ECO:0000259" key="6">
    <source>
        <dbReference type="Pfam" id="PF23300"/>
    </source>
</evidence>
<dbReference type="GO" id="GO:0017056">
    <property type="term" value="F:structural constituent of nuclear pore"/>
    <property type="evidence" value="ECO:0007669"/>
    <property type="project" value="TreeGrafter"/>
</dbReference>
<dbReference type="EMBL" id="MU251566">
    <property type="protein sequence ID" value="KAG9232089.1"/>
    <property type="molecule type" value="Genomic_DNA"/>
</dbReference>
<feature type="domain" description="Nucleoporin nup120-like HEAT repeat" evidence="6">
    <location>
        <begin position="841"/>
        <end position="1014"/>
    </location>
</feature>
<evidence type="ECO:0000259" key="4">
    <source>
        <dbReference type="Pfam" id="PF11715"/>
    </source>
</evidence>
<dbReference type="AlphaFoldDB" id="A0A9P7YEA2"/>
<evidence type="ECO:0000259" key="5">
    <source>
        <dbReference type="Pfam" id="PF21486"/>
    </source>
</evidence>
<dbReference type="Pfam" id="PF11715">
    <property type="entry name" value="Beta-prop_Nup120_160"/>
    <property type="match status" value="1"/>
</dbReference>
<organism evidence="7 8">
    <name type="scientific">Amylocarpus encephaloides</name>
    <dbReference type="NCBI Taxonomy" id="45428"/>
    <lineage>
        <taxon>Eukaryota</taxon>
        <taxon>Fungi</taxon>
        <taxon>Dikarya</taxon>
        <taxon>Ascomycota</taxon>
        <taxon>Pezizomycotina</taxon>
        <taxon>Leotiomycetes</taxon>
        <taxon>Helotiales</taxon>
        <taxon>Helotiales incertae sedis</taxon>
        <taxon>Amylocarpus</taxon>
    </lineage>
</organism>
<accession>A0A9P7YEA2</accession>
<dbReference type="SUPFAM" id="SSF50978">
    <property type="entry name" value="WD40 repeat-like"/>
    <property type="match status" value="1"/>
</dbReference>
<dbReference type="InterPro" id="IPR056548">
    <property type="entry name" value="HEAT_Nup120"/>
</dbReference>